<dbReference type="AlphaFoldDB" id="A0ABD3SMF6"/>
<dbReference type="PANTHER" id="PTHR31234">
    <property type="entry name" value="LATE EMBRYOGENESIS ABUNDANT (LEA) HYDROXYPROLINE-RICH GLYCOPROTEIN FAMILY"/>
    <property type="match status" value="1"/>
</dbReference>
<evidence type="ECO:0000313" key="5">
    <source>
        <dbReference type="Proteomes" id="UP001634393"/>
    </source>
</evidence>
<keyword evidence="3" id="KW-1133">Transmembrane helix</keyword>
<name>A0ABD3SMF6_9LAMI</name>
<comment type="caution">
    <text evidence="4">The sequence shown here is derived from an EMBL/GenBank/DDBJ whole genome shotgun (WGS) entry which is preliminary data.</text>
</comment>
<sequence>MGTSSNLQSYETRHKVAMGLPSMDSYHHQTHNIIQPQAPPIYSPGKYPSSTETNPYSPSFNDYHYQQSFKPAPLIPDPNEGSSSGRYIIILMTVLVSSMCLLIFAMYLLFHTDIPEFQVASLKVSNFSATDTNVTGKWDANVLVKNTNKELSVQFEKVKSSVYYEEVVLGVSCLEPFQVDKDQEKEFHLNVSAKENLSVDNLQRAVLPTLVQERNNGEVTFGLKLTMTANFTSSGLAHRQQGLKVLCEKLQVNFTSNSEGVLIYGLGIRGPCSIRLRESPVILYIL</sequence>
<keyword evidence="2 3" id="KW-0472">Membrane</keyword>
<evidence type="ECO:0000256" key="2">
    <source>
        <dbReference type="ARBA" id="ARBA00023136"/>
    </source>
</evidence>
<evidence type="ECO:0000256" key="3">
    <source>
        <dbReference type="SAM" id="Phobius"/>
    </source>
</evidence>
<dbReference type="GO" id="GO:0016020">
    <property type="term" value="C:membrane"/>
    <property type="evidence" value="ECO:0007669"/>
    <property type="project" value="UniProtKB-SubCell"/>
</dbReference>
<dbReference type="Proteomes" id="UP001634393">
    <property type="component" value="Unassembled WGS sequence"/>
</dbReference>
<evidence type="ECO:0000256" key="1">
    <source>
        <dbReference type="ARBA" id="ARBA00004370"/>
    </source>
</evidence>
<reference evidence="4 5" key="1">
    <citation type="submission" date="2024-12" db="EMBL/GenBank/DDBJ databases">
        <title>The unique morphological basis and parallel evolutionary history of personate flowers in Penstemon.</title>
        <authorList>
            <person name="Depatie T.H."/>
            <person name="Wessinger C.A."/>
        </authorList>
    </citation>
    <scope>NUCLEOTIDE SEQUENCE [LARGE SCALE GENOMIC DNA]</scope>
    <source>
        <strain evidence="4">WTNN_2</strain>
        <tissue evidence="4">Leaf</tissue>
    </source>
</reference>
<dbReference type="EMBL" id="JBJXBP010000006">
    <property type="protein sequence ID" value="KAL3825698.1"/>
    <property type="molecule type" value="Genomic_DNA"/>
</dbReference>
<organism evidence="4 5">
    <name type="scientific">Penstemon smallii</name>
    <dbReference type="NCBI Taxonomy" id="265156"/>
    <lineage>
        <taxon>Eukaryota</taxon>
        <taxon>Viridiplantae</taxon>
        <taxon>Streptophyta</taxon>
        <taxon>Embryophyta</taxon>
        <taxon>Tracheophyta</taxon>
        <taxon>Spermatophyta</taxon>
        <taxon>Magnoliopsida</taxon>
        <taxon>eudicotyledons</taxon>
        <taxon>Gunneridae</taxon>
        <taxon>Pentapetalae</taxon>
        <taxon>asterids</taxon>
        <taxon>lamiids</taxon>
        <taxon>Lamiales</taxon>
        <taxon>Plantaginaceae</taxon>
        <taxon>Cheloneae</taxon>
        <taxon>Penstemon</taxon>
    </lineage>
</organism>
<proteinExistence type="predicted"/>
<gene>
    <name evidence="4" type="ORF">ACJIZ3_021727</name>
</gene>
<dbReference type="InterPro" id="IPR044839">
    <property type="entry name" value="NDR1-like"/>
</dbReference>
<evidence type="ECO:0008006" key="6">
    <source>
        <dbReference type="Google" id="ProtNLM"/>
    </source>
</evidence>
<protein>
    <recommendedName>
        <fullName evidence="6">Late embryogenesis abundant protein LEA-2 subgroup domain-containing protein</fullName>
    </recommendedName>
</protein>
<evidence type="ECO:0000313" key="4">
    <source>
        <dbReference type="EMBL" id="KAL3825698.1"/>
    </source>
</evidence>
<keyword evidence="5" id="KW-1185">Reference proteome</keyword>
<feature type="transmembrane region" description="Helical" evidence="3">
    <location>
        <begin position="87"/>
        <end position="110"/>
    </location>
</feature>
<accession>A0ABD3SMF6</accession>
<comment type="subcellular location">
    <subcellularLocation>
        <location evidence="1">Membrane</location>
    </subcellularLocation>
</comment>
<keyword evidence="3" id="KW-0812">Transmembrane</keyword>
<dbReference type="PANTHER" id="PTHR31234:SF2">
    <property type="entry name" value="OS05G0199100 PROTEIN"/>
    <property type="match status" value="1"/>
</dbReference>